<organism evidence="2 3">
    <name type="scientific">Eisenbergiella tayi</name>
    <dbReference type="NCBI Taxonomy" id="1432052"/>
    <lineage>
        <taxon>Bacteria</taxon>
        <taxon>Bacillati</taxon>
        <taxon>Bacillota</taxon>
        <taxon>Clostridia</taxon>
        <taxon>Lachnospirales</taxon>
        <taxon>Lachnospiraceae</taxon>
        <taxon>Eisenbergiella</taxon>
    </lineage>
</organism>
<comment type="caution">
    <text evidence="2">The sequence shown here is derived from an EMBL/GenBank/DDBJ whole genome shotgun (WGS) entry which is preliminary data.</text>
</comment>
<feature type="domain" description="Methyltransferase" evidence="1">
    <location>
        <begin position="43"/>
        <end position="139"/>
    </location>
</feature>
<keyword evidence="2" id="KW-0489">Methyltransferase</keyword>
<dbReference type="EC" id="2.1.1.164" evidence="2"/>
<dbReference type="RefSeq" id="WP_069154495.1">
    <property type="nucleotide sequence ID" value="NZ_MCGH01000003.1"/>
</dbReference>
<proteinExistence type="predicted"/>
<dbReference type="Pfam" id="PF13649">
    <property type="entry name" value="Methyltransf_25"/>
    <property type="match status" value="1"/>
</dbReference>
<accession>A0A1E3A6C6</accession>
<dbReference type="CDD" id="cd02440">
    <property type="entry name" value="AdoMet_MTases"/>
    <property type="match status" value="1"/>
</dbReference>
<dbReference type="GO" id="GO:0032259">
    <property type="term" value="P:methylation"/>
    <property type="evidence" value="ECO:0007669"/>
    <property type="project" value="UniProtKB-KW"/>
</dbReference>
<keyword evidence="2" id="KW-0808">Transferase</keyword>
<dbReference type="PATRIC" id="fig|1432052.4.peg.5686"/>
<dbReference type="GO" id="GO:0102082">
    <property type="term" value="F:demethylrebeccamycin--D-glucose O-methyltransferase activity"/>
    <property type="evidence" value="ECO:0007669"/>
    <property type="project" value="UniProtKB-EC"/>
</dbReference>
<dbReference type="AlphaFoldDB" id="A0A1E3A6C6"/>
<dbReference type="InterPro" id="IPR041698">
    <property type="entry name" value="Methyltransf_25"/>
</dbReference>
<gene>
    <name evidence="2" type="primary">rebM</name>
    <name evidence="2" type="ORF">BEI61_05117</name>
</gene>
<name>A0A1E3A6C6_9FIRM</name>
<dbReference type="Proteomes" id="UP000094067">
    <property type="component" value="Unassembled WGS sequence"/>
</dbReference>
<dbReference type="SUPFAM" id="SSF53335">
    <property type="entry name" value="S-adenosyl-L-methionine-dependent methyltransferases"/>
    <property type="match status" value="1"/>
</dbReference>
<protein>
    <submittedName>
        <fullName evidence="2">Demethylrebeccamycin-D-glucose O-methyltransferase</fullName>
        <ecNumber evidence="2">2.1.1.164</ecNumber>
    </submittedName>
</protein>
<sequence length="216" mass="25230">MINIVNEWYETKKNVDEMVHWEKPTLKKWESTVSKLFPQKAKILDVGCGLGREAFVLSDMDFTVTGIDISHEVLNQVKTLSSQKGYNITFDWYNGHVLPFENNSFDIIVIWAQTFGLLYGNGYKREFLSECKRVLKNGGLLSFSGHDYRFLLDNYINFMKDRRFYPYADTELYWETFETSELAKFAEDAGYTVLLCEKGEIYKPEDGTILHCLCRK</sequence>
<evidence type="ECO:0000259" key="1">
    <source>
        <dbReference type="Pfam" id="PF13649"/>
    </source>
</evidence>
<dbReference type="PANTHER" id="PTHR43591">
    <property type="entry name" value="METHYLTRANSFERASE"/>
    <property type="match status" value="1"/>
</dbReference>
<dbReference type="PANTHER" id="PTHR43591:SF110">
    <property type="entry name" value="RHODANESE DOMAIN-CONTAINING PROTEIN"/>
    <property type="match status" value="1"/>
</dbReference>
<reference evidence="2 3" key="1">
    <citation type="submission" date="2016-07" db="EMBL/GenBank/DDBJ databases">
        <title>Characterization of isolates of Eisenbergiella tayi derived from blood cultures, using whole genome sequencing.</title>
        <authorList>
            <person name="Burdz T."/>
            <person name="Wiebe D."/>
            <person name="Huynh C."/>
            <person name="Bernard K."/>
        </authorList>
    </citation>
    <scope>NUCLEOTIDE SEQUENCE [LARGE SCALE GENOMIC DNA]</scope>
    <source>
        <strain evidence="2 3">NML 110608</strain>
    </source>
</reference>
<dbReference type="Gene3D" id="3.40.50.150">
    <property type="entry name" value="Vaccinia Virus protein VP39"/>
    <property type="match status" value="1"/>
</dbReference>
<evidence type="ECO:0000313" key="2">
    <source>
        <dbReference type="EMBL" id="ODM04310.1"/>
    </source>
</evidence>
<evidence type="ECO:0000313" key="3">
    <source>
        <dbReference type="Proteomes" id="UP000094067"/>
    </source>
</evidence>
<dbReference type="InterPro" id="IPR029063">
    <property type="entry name" value="SAM-dependent_MTases_sf"/>
</dbReference>
<dbReference type="EMBL" id="MCGH01000003">
    <property type="protein sequence ID" value="ODM04310.1"/>
    <property type="molecule type" value="Genomic_DNA"/>
</dbReference>